<organism evidence="4 5">
    <name type="scientific">Dyadobacter koreensis</name>
    <dbReference type="NCBI Taxonomy" id="408657"/>
    <lineage>
        <taxon>Bacteria</taxon>
        <taxon>Pseudomonadati</taxon>
        <taxon>Bacteroidota</taxon>
        <taxon>Cytophagia</taxon>
        <taxon>Cytophagales</taxon>
        <taxon>Spirosomataceae</taxon>
        <taxon>Dyadobacter</taxon>
    </lineage>
</organism>
<dbReference type="OrthoDB" id="9773582at2"/>
<evidence type="ECO:0000313" key="5">
    <source>
        <dbReference type="Proteomes" id="UP000199532"/>
    </source>
</evidence>
<dbReference type="Pfam" id="PF01569">
    <property type="entry name" value="PAP2"/>
    <property type="match status" value="1"/>
</dbReference>
<feature type="domain" description="Phosphatidic acid phosphatase type 2/haloperoxidase" evidence="3">
    <location>
        <begin position="127"/>
        <end position="228"/>
    </location>
</feature>
<evidence type="ECO:0000313" key="4">
    <source>
        <dbReference type="EMBL" id="SEJ11239.1"/>
    </source>
</evidence>
<proteinExistence type="predicted"/>
<protein>
    <submittedName>
        <fullName evidence="4">PAP2 superfamily protein</fullName>
    </submittedName>
</protein>
<dbReference type="RefSeq" id="WP_090336870.1">
    <property type="nucleotide sequence ID" value="NZ_FNXY01000005.1"/>
</dbReference>
<feature type="transmembrane region" description="Helical" evidence="1">
    <location>
        <begin position="209"/>
        <end position="234"/>
    </location>
</feature>
<evidence type="ECO:0000256" key="1">
    <source>
        <dbReference type="SAM" id="Phobius"/>
    </source>
</evidence>
<keyword evidence="1" id="KW-0812">Transmembrane</keyword>
<sequence>MKKQFTRYICLVIFICQGLFSNYASAQAVDSVYQDSLVQKHDSLSPKKEEKLWQVRPIEAVAPVSLALAAFVTQGSISRHLQSHVVSRYPDFSTRNFDNYLHYLPAVVSLSLGASGVKGKHSFGDQLILALLSNLVAQGVTGSLKMISQYPRPNGEDNHSFPSGHTSNAFTSATILHEEYGHRSVWYSVGGYTAATSVGAMRIMKNKHWLADVLMGAGIGIAATKVVYISYPWLKQTVRRIRKK</sequence>
<dbReference type="Gene3D" id="1.20.144.10">
    <property type="entry name" value="Phosphatidic acid phosphatase type 2/haloperoxidase"/>
    <property type="match status" value="1"/>
</dbReference>
<reference evidence="4 5" key="1">
    <citation type="submission" date="2016-10" db="EMBL/GenBank/DDBJ databases">
        <authorList>
            <person name="de Groot N.N."/>
        </authorList>
    </citation>
    <scope>NUCLEOTIDE SEQUENCE [LARGE SCALE GENOMIC DNA]</scope>
    <source>
        <strain evidence="4 5">DSM 19938</strain>
    </source>
</reference>
<dbReference type="PANTHER" id="PTHR14969:SF13">
    <property type="entry name" value="AT30094P"/>
    <property type="match status" value="1"/>
</dbReference>
<dbReference type="InterPro" id="IPR036938">
    <property type="entry name" value="PAP2/HPO_sf"/>
</dbReference>
<name>A0A1H6W2S4_9BACT</name>
<dbReference type="EMBL" id="FNXY01000005">
    <property type="protein sequence ID" value="SEJ11239.1"/>
    <property type="molecule type" value="Genomic_DNA"/>
</dbReference>
<dbReference type="InterPro" id="IPR000326">
    <property type="entry name" value="PAP2/HPO"/>
</dbReference>
<dbReference type="Proteomes" id="UP000199532">
    <property type="component" value="Unassembled WGS sequence"/>
</dbReference>
<dbReference type="PANTHER" id="PTHR14969">
    <property type="entry name" value="SPHINGOSINE-1-PHOSPHATE PHOSPHOHYDROLASE"/>
    <property type="match status" value="1"/>
</dbReference>
<keyword evidence="1" id="KW-1133">Transmembrane helix</keyword>
<gene>
    <name evidence="4" type="ORF">SAMN04487995_3273</name>
</gene>
<keyword evidence="2" id="KW-0732">Signal</keyword>
<dbReference type="SUPFAM" id="SSF48317">
    <property type="entry name" value="Acid phosphatase/Vanadium-dependent haloperoxidase"/>
    <property type="match status" value="1"/>
</dbReference>
<accession>A0A1H6W2S4</accession>
<evidence type="ECO:0000256" key="2">
    <source>
        <dbReference type="SAM" id="SignalP"/>
    </source>
</evidence>
<keyword evidence="5" id="KW-1185">Reference proteome</keyword>
<dbReference type="SMART" id="SM00014">
    <property type="entry name" value="acidPPc"/>
    <property type="match status" value="1"/>
</dbReference>
<feature type="chain" id="PRO_5011582075" evidence="2">
    <location>
        <begin position="27"/>
        <end position="244"/>
    </location>
</feature>
<dbReference type="AlphaFoldDB" id="A0A1H6W2S4"/>
<dbReference type="CDD" id="cd03394">
    <property type="entry name" value="PAP2_like_5"/>
    <property type="match status" value="1"/>
</dbReference>
<keyword evidence="1" id="KW-0472">Membrane</keyword>
<dbReference type="STRING" id="408657.SAMN04487995_3273"/>
<evidence type="ECO:0000259" key="3">
    <source>
        <dbReference type="SMART" id="SM00014"/>
    </source>
</evidence>
<feature type="signal peptide" evidence="2">
    <location>
        <begin position="1"/>
        <end position="26"/>
    </location>
</feature>